<dbReference type="RefSeq" id="WP_353947999.1">
    <property type="nucleotide sequence ID" value="NZ_CP159510.1"/>
</dbReference>
<accession>A0AAU8IES9</accession>
<dbReference type="AlphaFoldDB" id="A0AAU8IES9"/>
<gene>
    <name evidence="6" type="ORF">ABNN70_12695</name>
</gene>
<evidence type="ECO:0000313" key="6">
    <source>
        <dbReference type="EMBL" id="XCJ16505.1"/>
    </source>
</evidence>
<reference evidence="6" key="1">
    <citation type="submission" date="2024-06" db="EMBL/GenBank/DDBJ databases">
        <authorList>
            <person name="Fan A."/>
            <person name="Zhang F.Y."/>
            <person name="Zhang L."/>
        </authorList>
    </citation>
    <scope>NUCLEOTIDE SEQUENCE</scope>
    <source>
        <strain evidence="6">Y61</strain>
    </source>
</reference>
<proteinExistence type="predicted"/>
<dbReference type="PANTHER" id="PTHR44307">
    <property type="entry name" value="PHOSPHOETHANOLAMINE METHYLTRANSFERASE"/>
    <property type="match status" value="1"/>
</dbReference>
<keyword evidence="2 6" id="KW-0489">Methyltransferase</keyword>
<evidence type="ECO:0000256" key="4">
    <source>
        <dbReference type="ARBA" id="ARBA00025707"/>
    </source>
</evidence>
<dbReference type="EMBL" id="CP159510">
    <property type="protein sequence ID" value="XCJ16505.1"/>
    <property type="molecule type" value="Genomic_DNA"/>
</dbReference>
<dbReference type="EC" id="2.1.1.-" evidence="6"/>
<dbReference type="Pfam" id="PF08241">
    <property type="entry name" value="Methyltransf_11"/>
    <property type="match status" value="1"/>
</dbReference>
<dbReference type="PANTHER" id="PTHR44307:SF2">
    <property type="entry name" value="PHOSPHOETHANOLAMINE METHYLTRANSFERASE ISOFORM X1"/>
    <property type="match status" value="1"/>
</dbReference>
<evidence type="ECO:0000259" key="5">
    <source>
        <dbReference type="Pfam" id="PF08241"/>
    </source>
</evidence>
<dbReference type="GO" id="GO:0008757">
    <property type="term" value="F:S-adenosylmethionine-dependent methyltransferase activity"/>
    <property type="evidence" value="ECO:0007669"/>
    <property type="project" value="InterPro"/>
</dbReference>
<evidence type="ECO:0000256" key="1">
    <source>
        <dbReference type="ARBA" id="ARBA00005189"/>
    </source>
</evidence>
<dbReference type="CDD" id="cd02440">
    <property type="entry name" value="AdoMet_MTases"/>
    <property type="match status" value="1"/>
</dbReference>
<comment type="pathway">
    <text evidence="4">Phospholipid metabolism.</text>
</comment>
<dbReference type="InterPro" id="IPR013216">
    <property type="entry name" value="Methyltransf_11"/>
</dbReference>
<sequence>MNERKNRYIDFLAQLGVDHAHPGGRSLSEAIIRTLPIQAVDDVLDIGCGTGATAQYLADQTKASVTGIDLHPQMVKAAKKRSEQSLNPFRVVHGSAESLPFRDRAFDWLFSESVTAFTHLPRSLPEYFRVLRSGGQLFAVEMTVEQKLPEQDKRKICDFYGVPDLYTTTEWENQLKKSGFSEVYVLEGKDFFFRQKISEFPLSLITKHLNEEALKIWMGHLATVNTYQSVLNYRIYHAMKKNWPTGKLPSS</sequence>
<comment type="pathway">
    <text evidence="1">Lipid metabolism.</text>
</comment>
<evidence type="ECO:0000256" key="3">
    <source>
        <dbReference type="ARBA" id="ARBA00022679"/>
    </source>
</evidence>
<feature type="domain" description="Methyltransferase type 11" evidence="5">
    <location>
        <begin position="44"/>
        <end position="138"/>
    </location>
</feature>
<keyword evidence="3 6" id="KW-0808">Transferase</keyword>
<dbReference type="InterPro" id="IPR029063">
    <property type="entry name" value="SAM-dependent_MTases_sf"/>
</dbReference>
<name>A0AAU8IES9_9BACL</name>
<dbReference type="SUPFAM" id="SSF53335">
    <property type="entry name" value="S-adenosyl-L-methionine-dependent methyltransferases"/>
    <property type="match status" value="1"/>
</dbReference>
<organism evidence="6">
    <name type="scientific">Sporolactobacillus sp. Y61</name>
    <dbReference type="NCBI Taxonomy" id="3160863"/>
    <lineage>
        <taxon>Bacteria</taxon>
        <taxon>Bacillati</taxon>
        <taxon>Bacillota</taxon>
        <taxon>Bacilli</taxon>
        <taxon>Bacillales</taxon>
        <taxon>Sporolactobacillaceae</taxon>
        <taxon>Sporolactobacillus</taxon>
    </lineage>
</organism>
<evidence type="ECO:0000256" key="2">
    <source>
        <dbReference type="ARBA" id="ARBA00022603"/>
    </source>
</evidence>
<dbReference type="Gene3D" id="3.40.50.150">
    <property type="entry name" value="Vaccinia Virus protein VP39"/>
    <property type="match status" value="1"/>
</dbReference>
<protein>
    <submittedName>
        <fullName evidence="6">Class I SAM-dependent methyltransferase</fullName>
        <ecNumber evidence="6">2.1.1.-</ecNumber>
    </submittedName>
</protein>
<dbReference type="GO" id="GO:0032259">
    <property type="term" value="P:methylation"/>
    <property type="evidence" value="ECO:0007669"/>
    <property type="project" value="UniProtKB-KW"/>
</dbReference>